<keyword evidence="1" id="KW-0489">Methyltransferase</keyword>
<dbReference type="PANTHER" id="PTHR43861:SF6">
    <property type="entry name" value="METHYLTRANSFERASE TYPE 11"/>
    <property type="match status" value="1"/>
</dbReference>
<comment type="caution">
    <text evidence="1">The sequence shown here is derived from an EMBL/GenBank/DDBJ whole genome shotgun (WGS) entry which is preliminary data.</text>
</comment>
<dbReference type="Proteomes" id="UP001597131">
    <property type="component" value="Unassembled WGS sequence"/>
</dbReference>
<name>A0ABW3NP65_9FLAO</name>
<dbReference type="InterPro" id="IPR029063">
    <property type="entry name" value="SAM-dependent_MTases_sf"/>
</dbReference>
<gene>
    <name evidence="1" type="ORF">ACFQ3Q_02005</name>
</gene>
<evidence type="ECO:0000313" key="2">
    <source>
        <dbReference type="Proteomes" id="UP001597131"/>
    </source>
</evidence>
<dbReference type="Pfam" id="PF13489">
    <property type="entry name" value="Methyltransf_23"/>
    <property type="match status" value="1"/>
</dbReference>
<reference evidence="2" key="1">
    <citation type="journal article" date="2019" name="Int. J. Syst. Evol. Microbiol.">
        <title>The Global Catalogue of Microorganisms (GCM) 10K type strain sequencing project: providing services to taxonomists for standard genome sequencing and annotation.</title>
        <authorList>
            <consortium name="The Broad Institute Genomics Platform"/>
            <consortium name="The Broad Institute Genome Sequencing Center for Infectious Disease"/>
            <person name="Wu L."/>
            <person name="Ma J."/>
        </authorList>
    </citation>
    <scope>NUCLEOTIDE SEQUENCE [LARGE SCALE GENOMIC DNA]</scope>
    <source>
        <strain evidence="2">CCUG 64793</strain>
    </source>
</reference>
<keyword evidence="2" id="KW-1185">Reference proteome</keyword>
<dbReference type="Gene3D" id="3.40.50.150">
    <property type="entry name" value="Vaccinia Virus protein VP39"/>
    <property type="match status" value="1"/>
</dbReference>
<dbReference type="CDD" id="cd02440">
    <property type="entry name" value="AdoMet_MTases"/>
    <property type="match status" value="1"/>
</dbReference>
<dbReference type="EC" id="2.1.1.-" evidence="1"/>
<sequence>MEKKVFLKCKDHLISDQVFELVQRTDLDILETRPVPENLEDYYKSEDYISHTDATDNLKDKVYRIVKNYMLGKKLAWISQFNTEGKILDIGAGTGDFLDRAKMSGWEVEGVEPNPDARSLALSKGVILKKHVSEITSHNFDVITMWHVLEHIPDIESYIENLKSLLNENGIAVIAVPNFKSHDAEFYGEFWAAYDVPRHLWHFSPNGIKEIFRNHGFELLKTRPLKFDSFYVSLLSEKYKSGKMNFPKAFYRGFVSNLKAATSGEYSSLVYFFKKA</sequence>
<dbReference type="EMBL" id="JBHTLI010000001">
    <property type="protein sequence ID" value="MFD1094511.1"/>
    <property type="molecule type" value="Genomic_DNA"/>
</dbReference>
<dbReference type="SUPFAM" id="SSF53335">
    <property type="entry name" value="S-adenosyl-L-methionine-dependent methyltransferases"/>
    <property type="match status" value="1"/>
</dbReference>
<organism evidence="1 2">
    <name type="scientific">Salegentibacter chungangensis</name>
    <dbReference type="NCBI Taxonomy" id="1335724"/>
    <lineage>
        <taxon>Bacteria</taxon>
        <taxon>Pseudomonadati</taxon>
        <taxon>Bacteroidota</taxon>
        <taxon>Flavobacteriia</taxon>
        <taxon>Flavobacteriales</taxon>
        <taxon>Flavobacteriaceae</taxon>
        <taxon>Salegentibacter</taxon>
    </lineage>
</organism>
<protein>
    <submittedName>
        <fullName evidence="1">Class I SAM-dependent methyltransferase</fullName>
        <ecNumber evidence="1">2.1.1.-</ecNumber>
    </submittedName>
</protein>
<accession>A0ABW3NP65</accession>
<dbReference type="PANTHER" id="PTHR43861">
    <property type="entry name" value="TRANS-ACONITATE 2-METHYLTRANSFERASE-RELATED"/>
    <property type="match status" value="1"/>
</dbReference>
<dbReference type="GO" id="GO:0032259">
    <property type="term" value="P:methylation"/>
    <property type="evidence" value="ECO:0007669"/>
    <property type="project" value="UniProtKB-KW"/>
</dbReference>
<proteinExistence type="predicted"/>
<dbReference type="RefSeq" id="WP_380742409.1">
    <property type="nucleotide sequence ID" value="NZ_JBHTLI010000001.1"/>
</dbReference>
<keyword evidence="1" id="KW-0808">Transferase</keyword>
<evidence type="ECO:0000313" key="1">
    <source>
        <dbReference type="EMBL" id="MFD1094511.1"/>
    </source>
</evidence>
<dbReference type="GO" id="GO:0008168">
    <property type="term" value="F:methyltransferase activity"/>
    <property type="evidence" value="ECO:0007669"/>
    <property type="project" value="UniProtKB-KW"/>
</dbReference>